<protein>
    <recommendedName>
        <fullName evidence="3">LicD family protein</fullName>
    </recommendedName>
</protein>
<dbReference type="OrthoDB" id="7858913at2"/>
<dbReference type="PANTHER" id="PTHR43404:SF1">
    <property type="entry name" value="MNN4P"/>
    <property type="match status" value="1"/>
</dbReference>
<reference evidence="1 2" key="1">
    <citation type="submission" date="2019-02" db="EMBL/GenBank/DDBJ databases">
        <title>Hansschlegelia quercus sp. nov., a novel methylotrophic bacterium from buds of oak (Quercus robur L.).</title>
        <authorList>
            <person name="Agafonova N.V."/>
            <person name="Kaparullina E.N."/>
            <person name="Grouzdev D.S."/>
            <person name="Doronina N.V."/>
        </authorList>
    </citation>
    <scope>NUCLEOTIDE SEQUENCE [LARGE SCALE GENOMIC DNA]</scope>
    <source>
        <strain evidence="1 2">Dub</strain>
    </source>
</reference>
<evidence type="ECO:0000313" key="2">
    <source>
        <dbReference type="Proteomes" id="UP000291613"/>
    </source>
</evidence>
<dbReference type="Proteomes" id="UP000291613">
    <property type="component" value="Unassembled WGS sequence"/>
</dbReference>
<evidence type="ECO:0000313" key="1">
    <source>
        <dbReference type="EMBL" id="TBN54800.1"/>
    </source>
</evidence>
<evidence type="ECO:0008006" key="3">
    <source>
        <dbReference type="Google" id="ProtNLM"/>
    </source>
</evidence>
<keyword evidence="2" id="KW-1185">Reference proteome</keyword>
<dbReference type="RefSeq" id="WP_131001053.1">
    <property type="nucleotide sequence ID" value="NZ_JBHSZR010000002.1"/>
</dbReference>
<organism evidence="1 2">
    <name type="scientific">Hansschlegelia quercus</name>
    <dbReference type="NCBI Taxonomy" id="2528245"/>
    <lineage>
        <taxon>Bacteria</taxon>
        <taxon>Pseudomonadati</taxon>
        <taxon>Pseudomonadota</taxon>
        <taxon>Alphaproteobacteria</taxon>
        <taxon>Hyphomicrobiales</taxon>
        <taxon>Methylopilaceae</taxon>
        <taxon>Hansschlegelia</taxon>
    </lineage>
</organism>
<comment type="caution">
    <text evidence="1">The sequence shown here is derived from an EMBL/GenBank/DDBJ whole genome shotgun (WGS) entry which is preliminary data.</text>
</comment>
<gene>
    <name evidence="1" type="ORF">EYR15_01135</name>
</gene>
<name>A0A4Q9GRQ9_9HYPH</name>
<dbReference type="PANTHER" id="PTHR43404">
    <property type="entry name" value="LIPOPOLYSACCHARIDE CHOLINEPHOSPHOTRANSFERASE LICD"/>
    <property type="match status" value="1"/>
</dbReference>
<proteinExistence type="predicted"/>
<dbReference type="EMBL" id="SIUB01000001">
    <property type="protein sequence ID" value="TBN54800.1"/>
    <property type="molecule type" value="Genomic_DNA"/>
</dbReference>
<accession>A0A4Q9GRQ9</accession>
<sequence>MIDRLAIAMRPGAVLGKAKKDEFTALLDAGRQNDAENLALGHIARGVHRGFYLGQLIDHYAKTGRNGEVVRLIDDYAGDKALTSYPWRIALAAALVDVGNFDRARPLLLDLIMGHNFAAPLQLYRRLPATPDSVSMAVAAFNRSTRSANARMSHTIHLVDIAIAARELGRAAFMMESLLDVVGSTRFASLPKPKAAMKPSAGNTALVDLYDLLMPAIPFFLISGTLLGVIREGKLLGGDKDVDVGIMGAEHAGALQTKIAASPKFKEQFVPSVDLIKLTHQNGVKIDVFLHHREGEVLWHGSHLHAWDNKVWWQEGEPPLVEHEYAGRPFLIPSDPDMYLTDNYGDWRTPRSDYDASLEAPNRRVRAPQLTRLHWQKLIVRYYMDAELTLLSKAFRYYEREFGADAFLRKAGDLLILKPYQVERPEAVMPTTEVV</sequence>
<dbReference type="AlphaFoldDB" id="A0A4Q9GRQ9"/>
<dbReference type="InterPro" id="IPR052942">
    <property type="entry name" value="LPS_cholinephosphotransferase"/>
</dbReference>